<organism evidence="3 4">
    <name type="scientific">Floridaenema aerugineum BLCC-F46</name>
    <dbReference type="NCBI Taxonomy" id="3153654"/>
    <lineage>
        <taxon>Bacteria</taxon>
        <taxon>Bacillati</taxon>
        <taxon>Cyanobacteriota</taxon>
        <taxon>Cyanophyceae</taxon>
        <taxon>Oscillatoriophycideae</taxon>
        <taxon>Aerosakkonematales</taxon>
        <taxon>Aerosakkonemataceae</taxon>
        <taxon>Floridanema</taxon>
        <taxon>Floridanema aerugineum</taxon>
    </lineage>
</organism>
<dbReference type="PANTHER" id="PTHR35526">
    <property type="entry name" value="ANTI-SIGMA-F FACTOR RSBW-RELATED"/>
    <property type="match status" value="1"/>
</dbReference>
<comment type="caution">
    <text evidence="3">The sequence shown here is derived from an EMBL/GenBank/DDBJ whole genome shotgun (WGS) entry which is preliminary data.</text>
</comment>
<dbReference type="Pfam" id="PF13581">
    <property type="entry name" value="HATPase_c_2"/>
    <property type="match status" value="1"/>
</dbReference>
<evidence type="ECO:0000313" key="4">
    <source>
        <dbReference type="Proteomes" id="UP001576774"/>
    </source>
</evidence>
<keyword evidence="4" id="KW-1185">Reference proteome</keyword>
<dbReference type="InterPro" id="IPR050267">
    <property type="entry name" value="Anti-sigma-factor_SerPK"/>
</dbReference>
<keyword evidence="3" id="KW-0067">ATP-binding</keyword>
<dbReference type="RefSeq" id="WP_413269017.1">
    <property type="nucleotide sequence ID" value="NZ_JBHFNQ010000028.1"/>
</dbReference>
<dbReference type="Proteomes" id="UP001576774">
    <property type="component" value="Unassembled WGS sequence"/>
</dbReference>
<keyword evidence="3" id="KW-0547">Nucleotide-binding</keyword>
<evidence type="ECO:0000256" key="1">
    <source>
        <dbReference type="ARBA" id="ARBA00022527"/>
    </source>
</evidence>
<feature type="domain" description="Histidine kinase/HSP90-like ATPase" evidence="2">
    <location>
        <begin position="32"/>
        <end position="150"/>
    </location>
</feature>
<dbReference type="Gene3D" id="3.30.565.10">
    <property type="entry name" value="Histidine kinase-like ATPase, C-terminal domain"/>
    <property type="match status" value="1"/>
</dbReference>
<accession>A0ABV4WZB3</accession>
<evidence type="ECO:0000313" key="3">
    <source>
        <dbReference type="EMBL" id="MFB2875865.1"/>
    </source>
</evidence>
<keyword evidence="1" id="KW-0808">Transferase</keyword>
<evidence type="ECO:0000259" key="2">
    <source>
        <dbReference type="Pfam" id="PF13581"/>
    </source>
</evidence>
<name>A0ABV4WZB3_9CYAN</name>
<dbReference type="PANTHER" id="PTHR35526:SF3">
    <property type="entry name" value="ANTI-SIGMA-F FACTOR RSBW"/>
    <property type="match status" value="1"/>
</dbReference>
<protein>
    <submittedName>
        <fullName evidence="3">ATP-binding protein</fullName>
    </submittedName>
</protein>
<keyword evidence="1" id="KW-0723">Serine/threonine-protein kinase</keyword>
<dbReference type="InterPro" id="IPR036890">
    <property type="entry name" value="HATPase_C_sf"/>
</dbReference>
<dbReference type="SUPFAM" id="SSF55874">
    <property type="entry name" value="ATPase domain of HSP90 chaperone/DNA topoisomerase II/histidine kinase"/>
    <property type="match status" value="1"/>
</dbReference>
<dbReference type="CDD" id="cd16936">
    <property type="entry name" value="HATPase_RsbW-like"/>
    <property type="match status" value="1"/>
</dbReference>
<proteinExistence type="predicted"/>
<sequence length="161" mass="18274">MTGNFLEAKGLVKLSTLSKNCLQLKTDLKALTALLIWFDRLYNSVIPREVWLRCQLALAEVFTNAVRHAHKNQSPEVPIDIEVTLTENSVEMRVWDYGSPFDLKEKLKIMPVNQENDSGGGRGLRLLEAIADHLSYTRSSDDRNCLLMIKYYGNEDKGSSQ</sequence>
<gene>
    <name evidence="3" type="ORF">ACE1CC_03125</name>
</gene>
<dbReference type="InterPro" id="IPR003594">
    <property type="entry name" value="HATPase_dom"/>
</dbReference>
<dbReference type="EMBL" id="JBHFNQ010000028">
    <property type="protein sequence ID" value="MFB2875865.1"/>
    <property type="molecule type" value="Genomic_DNA"/>
</dbReference>
<dbReference type="GO" id="GO:0005524">
    <property type="term" value="F:ATP binding"/>
    <property type="evidence" value="ECO:0007669"/>
    <property type="project" value="UniProtKB-KW"/>
</dbReference>
<keyword evidence="1" id="KW-0418">Kinase</keyword>
<reference evidence="3 4" key="1">
    <citation type="submission" date="2024-09" db="EMBL/GenBank/DDBJ databases">
        <title>Floridaenema gen nov. (Aerosakkonemataceae, Aerosakkonematales ord. nov., Cyanobacteria) from benthic tropical and subtropical fresh waters, with the description of four new species.</title>
        <authorList>
            <person name="Moretto J.A."/>
            <person name="Berthold D.E."/>
            <person name="Lefler F.W."/>
            <person name="Huang I.-S."/>
            <person name="Laughinghouse H. IV."/>
        </authorList>
    </citation>
    <scope>NUCLEOTIDE SEQUENCE [LARGE SCALE GENOMIC DNA]</scope>
    <source>
        <strain evidence="3 4">BLCC-F46</strain>
    </source>
</reference>